<evidence type="ECO:0000256" key="4">
    <source>
        <dbReference type="ARBA" id="ARBA00038543"/>
    </source>
</evidence>
<dbReference type="OrthoDB" id="1046782at2759"/>
<keyword evidence="3" id="KW-0067">ATP-binding</keyword>
<dbReference type="SMART" id="SM00220">
    <property type="entry name" value="S_TKc"/>
    <property type="match status" value="1"/>
</dbReference>
<dbReference type="GO" id="GO:0005634">
    <property type="term" value="C:nucleus"/>
    <property type="evidence" value="ECO:0007669"/>
    <property type="project" value="TreeGrafter"/>
</dbReference>
<dbReference type="SUPFAM" id="SSF56112">
    <property type="entry name" value="Protein kinase-like (PK-like)"/>
    <property type="match status" value="1"/>
</dbReference>
<evidence type="ECO:0000256" key="2">
    <source>
        <dbReference type="ARBA" id="ARBA00022741"/>
    </source>
</evidence>
<gene>
    <name evidence="10" type="primary">Contig13387.g14285</name>
    <name evidence="10" type="ORF">STYLEM_2088</name>
</gene>
<feature type="compositionally biased region" description="Acidic residues" evidence="8">
    <location>
        <begin position="49"/>
        <end position="60"/>
    </location>
</feature>
<evidence type="ECO:0000256" key="8">
    <source>
        <dbReference type="SAM" id="MobiDB-lite"/>
    </source>
</evidence>
<evidence type="ECO:0000313" key="11">
    <source>
        <dbReference type="Proteomes" id="UP000039865"/>
    </source>
</evidence>
<dbReference type="InterPro" id="IPR050108">
    <property type="entry name" value="CDK"/>
</dbReference>
<dbReference type="AlphaFoldDB" id="A0A077ZU67"/>
<sequence length="688" mass="81226">MKGSTGKLISIEDLERPFIEGEGTTITLRKVAGVNYQQIKGPKLQDIPESQEPEDDDDDDFEKIQETQKPAAGIQMDIYKTSFSKNTQNSTQISTNLSSFSSLAAKISQQDKNIYIQQPEDHLKLYVMIQNNTVLALSDIIEQFKDDFKHNLKELYEMAAQNQTLALVDYENYHNDERTPSAKMLEEYLKFRSKKYQNIIEINELAQGAEAIVFRLEHHEIDEVVVKTNKVFDLSQNQEFFQQPFIDFMRETLSLKLLQNKNYIAEVREEIIEFDLKSKQISRYCVVVEKAQRTLDDLLKIWNNPDQSEKYVEAYSPEKLAYFFYQALSIIKYLHSKNFYYGDMKPQNLLIFRNQKVKVGDLGISFKLDSKIQADEHAYQLKGLTKNFATEITYQAMRKGKLQSKDQLFEADRYSLIRVFQHSINQVKSLHSKQESKYKQLPQQIMDDMIQLNSISSVHQKYQIYFRENDEFVTTLFQQMKNEFKFDAIKVISRISRYSEIFENKVFKIIRKISENSLRKQYENQNIEKLEKHETIEDEQNDLANNLQFRQQLCDVLQSQKNLKDYLGYPILENKELILSIESYLHMNNPQQNGILGTFDCFEITDNILACSYFQQRNTQAFDQYIRFIEYTVNDLKQIYNITDKLASFIKNYKNKNSFVKNDMLEIGYDFYIRLMIKLFTSNSEDKY</sequence>
<evidence type="ECO:0000256" key="3">
    <source>
        <dbReference type="ARBA" id="ARBA00022840"/>
    </source>
</evidence>
<feature type="region of interest" description="Disordered" evidence="8">
    <location>
        <begin position="40"/>
        <end position="60"/>
    </location>
</feature>
<keyword evidence="2" id="KW-0547">Nucleotide-binding</keyword>
<evidence type="ECO:0000259" key="9">
    <source>
        <dbReference type="PROSITE" id="PS50011"/>
    </source>
</evidence>
<dbReference type="Proteomes" id="UP000039865">
    <property type="component" value="Unassembled WGS sequence"/>
</dbReference>
<dbReference type="Gene3D" id="1.10.510.10">
    <property type="entry name" value="Transferase(Phosphotransferase) domain 1"/>
    <property type="match status" value="1"/>
</dbReference>
<comment type="subunit">
    <text evidence="4">May form a complex composed of at least the catalytic subunit CRK2 and a cyclin.</text>
</comment>
<dbReference type="PROSITE" id="PS50011">
    <property type="entry name" value="PROTEIN_KINASE_DOM"/>
    <property type="match status" value="1"/>
</dbReference>
<evidence type="ECO:0000256" key="1">
    <source>
        <dbReference type="ARBA" id="ARBA00006485"/>
    </source>
</evidence>
<evidence type="ECO:0000256" key="5">
    <source>
        <dbReference type="ARBA" id="ARBA00039612"/>
    </source>
</evidence>
<protein>
    <recommendedName>
        <fullName evidence="5">Cyclin-dependent kinase 2 homolog</fullName>
    </recommendedName>
    <alternativeName>
        <fullName evidence="6">Cell division control protein 2 homolog</fullName>
    </alternativeName>
    <alternativeName>
        <fullName evidence="7">cdc2-related kinase 2</fullName>
    </alternativeName>
</protein>
<dbReference type="InterPro" id="IPR011009">
    <property type="entry name" value="Kinase-like_dom_sf"/>
</dbReference>
<keyword evidence="10" id="KW-0808">Transferase</keyword>
<dbReference type="GO" id="GO:0005524">
    <property type="term" value="F:ATP binding"/>
    <property type="evidence" value="ECO:0007669"/>
    <property type="project" value="UniProtKB-KW"/>
</dbReference>
<proteinExistence type="inferred from homology"/>
<dbReference type="PANTHER" id="PTHR24056">
    <property type="entry name" value="CELL DIVISION PROTEIN KINASE"/>
    <property type="match status" value="1"/>
</dbReference>
<evidence type="ECO:0000313" key="10">
    <source>
        <dbReference type="EMBL" id="CDW73119.1"/>
    </source>
</evidence>
<dbReference type="GO" id="GO:0004674">
    <property type="term" value="F:protein serine/threonine kinase activity"/>
    <property type="evidence" value="ECO:0007669"/>
    <property type="project" value="TreeGrafter"/>
</dbReference>
<dbReference type="InterPro" id="IPR000719">
    <property type="entry name" value="Prot_kinase_dom"/>
</dbReference>
<evidence type="ECO:0000256" key="7">
    <source>
        <dbReference type="ARBA" id="ARBA00042858"/>
    </source>
</evidence>
<dbReference type="PROSITE" id="PS00108">
    <property type="entry name" value="PROTEIN_KINASE_ST"/>
    <property type="match status" value="1"/>
</dbReference>
<reference evidence="10 11" key="1">
    <citation type="submission" date="2014-06" db="EMBL/GenBank/DDBJ databases">
        <authorList>
            <person name="Swart Estienne"/>
        </authorList>
    </citation>
    <scope>NUCLEOTIDE SEQUENCE [LARGE SCALE GENOMIC DNA]</scope>
    <source>
        <strain evidence="10 11">130c</strain>
    </source>
</reference>
<comment type="similarity">
    <text evidence="1">Belongs to the protein kinase superfamily. CMGC Ser/Thr protein kinase family. CDC2/CDKX subfamily.</text>
</comment>
<dbReference type="InParanoid" id="A0A077ZU67"/>
<keyword evidence="10" id="KW-0418">Kinase</keyword>
<dbReference type="InterPro" id="IPR008271">
    <property type="entry name" value="Ser/Thr_kinase_AS"/>
</dbReference>
<accession>A0A077ZU67</accession>
<evidence type="ECO:0000256" key="6">
    <source>
        <dbReference type="ARBA" id="ARBA00041902"/>
    </source>
</evidence>
<dbReference type="Pfam" id="PF00069">
    <property type="entry name" value="Pkinase"/>
    <property type="match status" value="1"/>
</dbReference>
<dbReference type="EMBL" id="CCKQ01002022">
    <property type="protein sequence ID" value="CDW73119.1"/>
    <property type="molecule type" value="Genomic_DNA"/>
</dbReference>
<feature type="domain" description="Protein kinase" evidence="9">
    <location>
        <begin position="199"/>
        <end position="536"/>
    </location>
</feature>
<organism evidence="10 11">
    <name type="scientific">Stylonychia lemnae</name>
    <name type="common">Ciliate</name>
    <dbReference type="NCBI Taxonomy" id="5949"/>
    <lineage>
        <taxon>Eukaryota</taxon>
        <taxon>Sar</taxon>
        <taxon>Alveolata</taxon>
        <taxon>Ciliophora</taxon>
        <taxon>Intramacronucleata</taxon>
        <taxon>Spirotrichea</taxon>
        <taxon>Stichotrichia</taxon>
        <taxon>Sporadotrichida</taxon>
        <taxon>Oxytrichidae</taxon>
        <taxon>Stylonychinae</taxon>
        <taxon>Stylonychia</taxon>
    </lineage>
</organism>
<keyword evidence="11" id="KW-1185">Reference proteome</keyword>
<name>A0A077ZU67_STYLE</name>